<comment type="caution">
    <text evidence="9">The sequence shown here is derived from an EMBL/GenBank/DDBJ whole genome shotgun (WGS) entry which is preliminary data.</text>
</comment>
<keyword evidence="4 7" id="KW-0472">Membrane</keyword>
<feature type="compositionally biased region" description="Polar residues" evidence="6">
    <location>
        <begin position="169"/>
        <end position="186"/>
    </location>
</feature>
<feature type="domain" description="Man1/Src1-like C-terminal" evidence="8">
    <location>
        <begin position="397"/>
        <end position="666"/>
    </location>
</feature>
<feature type="compositionally biased region" description="Low complexity" evidence="6">
    <location>
        <begin position="47"/>
        <end position="57"/>
    </location>
</feature>
<evidence type="ECO:0000256" key="2">
    <source>
        <dbReference type="ARBA" id="ARBA00022692"/>
    </source>
</evidence>
<feature type="region of interest" description="Disordered" evidence="6">
    <location>
        <begin position="207"/>
        <end position="343"/>
    </location>
</feature>
<feature type="region of interest" description="Disordered" evidence="6">
    <location>
        <begin position="1"/>
        <end position="57"/>
    </location>
</feature>
<dbReference type="InterPro" id="IPR018996">
    <property type="entry name" value="Man1/Src1-like_C"/>
</dbReference>
<proteinExistence type="predicted"/>
<keyword evidence="10" id="KW-1185">Reference proteome</keyword>
<name>A0A1V9YPG7_ACHHY</name>
<dbReference type="PANTHER" id="PTHR47808">
    <property type="entry name" value="INNER NUCLEAR MEMBRANE PROTEIN HEH2-RELATED"/>
    <property type="match status" value="1"/>
</dbReference>
<feature type="region of interest" description="Disordered" evidence="6">
    <location>
        <begin position="155"/>
        <end position="189"/>
    </location>
</feature>
<evidence type="ECO:0000256" key="3">
    <source>
        <dbReference type="ARBA" id="ARBA00022989"/>
    </source>
</evidence>
<dbReference type="GO" id="GO:0005637">
    <property type="term" value="C:nuclear inner membrane"/>
    <property type="evidence" value="ECO:0007669"/>
    <property type="project" value="InterPro"/>
</dbReference>
<dbReference type="Proteomes" id="UP000243579">
    <property type="component" value="Unassembled WGS sequence"/>
</dbReference>
<reference evidence="9 10" key="1">
    <citation type="journal article" date="2014" name="Genome Biol. Evol.">
        <title>The secreted proteins of Achlya hypogyna and Thraustotheca clavata identify the ancestral oomycete secretome and reveal gene acquisitions by horizontal gene transfer.</title>
        <authorList>
            <person name="Misner I."/>
            <person name="Blouin N."/>
            <person name="Leonard G."/>
            <person name="Richards T.A."/>
            <person name="Lane C.E."/>
        </authorList>
    </citation>
    <scope>NUCLEOTIDE SEQUENCE [LARGE SCALE GENOMIC DNA]</scope>
    <source>
        <strain evidence="9 10">ATCC 48635</strain>
    </source>
</reference>
<feature type="transmembrane region" description="Helical" evidence="7">
    <location>
        <begin position="553"/>
        <end position="570"/>
    </location>
</feature>
<feature type="transmembrane region" description="Helical" evidence="7">
    <location>
        <begin position="363"/>
        <end position="385"/>
    </location>
</feature>
<comment type="subcellular location">
    <subcellularLocation>
        <location evidence="1">Nucleus membrane</location>
    </subcellularLocation>
</comment>
<evidence type="ECO:0000256" key="7">
    <source>
        <dbReference type="SAM" id="Phobius"/>
    </source>
</evidence>
<dbReference type="GO" id="GO:0071763">
    <property type="term" value="P:nuclear membrane organization"/>
    <property type="evidence" value="ECO:0007669"/>
    <property type="project" value="TreeGrafter"/>
</dbReference>
<dbReference type="EMBL" id="JNBR01001431">
    <property type="protein sequence ID" value="OQR87594.1"/>
    <property type="molecule type" value="Genomic_DNA"/>
</dbReference>
<dbReference type="PANTHER" id="PTHR47808:SF2">
    <property type="entry name" value="LEM DOMAIN-CONTAINING PROTEIN 2"/>
    <property type="match status" value="1"/>
</dbReference>
<feature type="compositionally biased region" description="Pro residues" evidence="6">
    <location>
        <begin position="292"/>
        <end position="304"/>
    </location>
</feature>
<feature type="compositionally biased region" description="Pro residues" evidence="6">
    <location>
        <begin position="274"/>
        <end position="283"/>
    </location>
</feature>
<dbReference type="Pfam" id="PF09402">
    <property type="entry name" value="MSC"/>
    <property type="match status" value="1"/>
</dbReference>
<dbReference type="GO" id="GO:0005783">
    <property type="term" value="C:endoplasmic reticulum"/>
    <property type="evidence" value="ECO:0007669"/>
    <property type="project" value="TreeGrafter"/>
</dbReference>
<feature type="compositionally biased region" description="Low complexity" evidence="6">
    <location>
        <begin position="243"/>
        <end position="252"/>
    </location>
</feature>
<evidence type="ECO:0000256" key="4">
    <source>
        <dbReference type="ARBA" id="ARBA00023136"/>
    </source>
</evidence>
<evidence type="ECO:0000256" key="5">
    <source>
        <dbReference type="ARBA" id="ARBA00023242"/>
    </source>
</evidence>
<keyword evidence="2 7" id="KW-0812">Transmembrane</keyword>
<dbReference type="GO" id="GO:0034399">
    <property type="term" value="C:nuclear periphery"/>
    <property type="evidence" value="ECO:0007669"/>
    <property type="project" value="TreeGrafter"/>
</dbReference>
<dbReference type="InterPro" id="IPR044780">
    <property type="entry name" value="Heh2/Src1"/>
</dbReference>
<protein>
    <recommendedName>
        <fullName evidence="8">Man1/Src1-like C-terminal domain-containing protein</fullName>
    </recommendedName>
</protein>
<dbReference type="AlphaFoldDB" id="A0A1V9YPG7"/>
<sequence length="693" mass="75680">MSSLAKAREAAKATQQKRVEAAIAQRSTPSTSSLAEKLKIPAKRKQTATPAKVPAASPPAKKAKVWGACALCHEIGDGVDSQCIFCNAKIHHSCTTPIAAGVGKGVFEKGVAYCSFTCYYNNADRPKPGMFVTPIKTPAREVPTPVRVAATSIRDFATPGRTTGTPATELSTPTKPWQSPTESTSEPWKLKSRAKYVEGDDIKAVLFSHSGVKPRRPRSDSDDNNSDDAAAPLSRRLIPDTTPAKLPRLAPAPKRPLPSPRRPPPSLAAANPTPAKPRPPTPSTTPRRPPHFTEPPPEAPPTPPASRDASPLSPAATPTVKAAGTPAETPTPVPAGRTPGKRHRPKYLKLEKVPTSGSSYPQWVMLLVLLGLAITASLVLTLAYMDALPMCDSGPSEAASLRCHPCPSHGLCFNGALQSCTEPYVLVDRRCVESRAVRQDAALMAELLEGFLMRHASSAFCNASWAELLLIGSAEPQQIVVQNFDLRSYLRTQANWKTASSVGFDASFDKAMTALQTSPRKGSRVITREGNVALTLDDANFACWATLRLHEHVWIYASVLVGALGALYLYKQVQTSKFRRYMYTKMLQAVHAELRHLDDRDDGHVLDGSVSGLRQDILERFFPHDTASREADRLWKSVAAHVQKDARVRERHVMYRGQQVLVWEWLDHRRQKATRIEREEPPLIAGQPINLTS</sequence>
<feature type="compositionally biased region" description="Low complexity" evidence="6">
    <location>
        <begin position="157"/>
        <end position="168"/>
    </location>
</feature>
<dbReference type="GO" id="GO:0003682">
    <property type="term" value="F:chromatin binding"/>
    <property type="evidence" value="ECO:0007669"/>
    <property type="project" value="InterPro"/>
</dbReference>
<feature type="compositionally biased region" description="Basic and acidic residues" evidence="6">
    <location>
        <begin position="1"/>
        <end position="11"/>
    </location>
</feature>
<dbReference type="STRING" id="1202772.A0A1V9YPG7"/>
<accession>A0A1V9YPG7</accession>
<gene>
    <name evidence="9" type="ORF">ACHHYP_08462</name>
</gene>
<dbReference type="OrthoDB" id="72274at2759"/>
<organism evidence="9 10">
    <name type="scientific">Achlya hypogyna</name>
    <name type="common">Oomycete</name>
    <name type="synonym">Protoachlya hypogyna</name>
    <dbReference type="NCBI Taxonomy" id="1202772"/>
    <lineage>
        <taxon>Eukaryota</taxon>
        <taxon>Sar</taxon>
        <taxon>Stramenopiles</taxon>
        <taxon>Oomycota</taxon>
        <taxon>Saprolegniomycetes</taxon>
        <taxon>Saprolegniales</taxon>
        <taxon>Achlyaceae</taxon>
        <taxon>Achlya</taxon>
    </lineage>
</organism>
<evidence type="ECO:0000313" key="9">
    <source>
        <dbReference type="EMBL" id="OQR87594.1"/>
    </source>
</evidence>
<evidence type="ECO:0000256" key="1">
    <source>
        <dbReference type="ARBA" id="ARBA00004126"/>
    </source>
</evidence>
<feature type="compositionally biased region" description="Polar residues" evidence="6">
    <location>
        <begin position="25"/>
        <end position="34"/>
    </location>
</feature>
<evidence type="ECO:0000259" key="8">
    <source>
        <dbReference type="Pfam" id="PF09402"/>
    </source>
</evidence>
<keyword evidence="5" id="KW-0539">Nucleus</keyword>
<evidence type="ECO:0000256" key="6">
    <source>
        <dbReference type="SAM" id="MobiDB-lite"/>
    </source>
</evidence>
<feature type="compositionally biased region" description="Pro residues" evidence="6">
    <location>
        <begin position="253"/>
        <end position="266"/>
    </location>
</feature>
<evidence type="ECO:0000313" key="10">
    <source>
        <dbReference type="Proteomes" id="UP000243579"/>
    </source>
</evidence>
<keyword evidence="3 7" id="KW-1133">Transmembrane helix</keyword>